<evidence type="ECO:0000256" key="3">
    <source>
        <dbReference type="ARBA" id="ARBA00022840"/>
    </source>
</evidence>
<dbReference type="PROSITE" id="PS01036">
    <property type="entry name" value="HSP70_3"/>
    <property type="match status" value="1"/>
</dbReference>
<dbReference type="InterPro" id="IPR043129">
    <property type="entry name" value="ATPase_NBD"/>
</dbReference>
<comment type="similarity">
    <text evidence="1 6 7">Belongs to the heat shock protein 70 family.</text>
</comment>
<evidence type="ECO:0000313" key="9">
    <source>
        <dbReference type="Proteomes" id="UP000053784"/>
    </source>
</evidence>
<dbReference type="GO" id="GO:0140662">
    <property type="term" value="F:ATP-dependent protein folding chaperone"/>
    <property type="evidence" value="ECO:0007669"/>
    <property type="project" value="InterPro"/>
</dbReference>
<keyword evidence="3 6" id="KW-0067">ATP-binding</keyword>
<dbReference type="Gene3D" id="3.30.420.40">
    <property type="match status" value="2"/>
</dbReference>
<sequence length="616" mass="66584">MLLKIEEPNQSGILRRHKFAAGIDFGTTNSLIASVKEGEARVLLDSENRGILPSIVNYASGELLVGHNAKERAKIESKNTIFSIKRLVGRSFDDIQNCYPLLPYTLKKGESGLPILETNQGDKSPVEISSEILKVLGKRAEERLGGELSGVVITVPAYFDDIQRMCIKNAANLAGLRVLRLLNEPTAAALAYGLDSGREGVIAVYDLGGGTFDISILRLSKGVFEVLATMGDSALGGDDFDNLVAEYFQAKANLKGKLSSEQKRELLDIAIDAKTRLSYVDFVEVSIFGWIGTFTCEEFNALIQPLVKKTLILCSKALKDAEVDISRVIEVVMVGGSTRIPLVLQMVGDFLNCVPLTSINPDETVAIGAAIQADLLVGNRSDLEVLLLDVIPLSLGIETVGGVVEKIIPRNTIVPVARAQEFTTYKNAQTAMTIHVVQGEREMADGCRSLARFTLKKIPSMTAGAAKIRVIYQVDADGLLSVTATEKSSGVKADIQVKPSYGLGYTEAISMLKDSVINAKEDADARAFAEQRVAARGIIEALVAAMKADAEVLLSSEEKKHLSCQIQKLITLCDNGNASEIERGIKELDKASQKFASSRIEQSIRSVLLGHSIDDI</sequence>
<dbReference type="STRING" id="1179155.CF67_01008"/>
<dbReference type="PANTHER" id="PTHR19375">
    <property type="entry name" value="HEAT SHOCK PROTEIN 70KDA"/>
    <property type="match status" value="1"/>
</dbReference>
<dbReference type="Gene3D" id="1.20.1270.10">
    <property type="match status" value="1"/>
</dbReference>
<dbReference type="Proteomes" id="UP000053784">
    <property type="component" value="Unassembled WGS sequence"/>
</dbReference>
<dbReference type="FunFam" id="3.30.420.40:FF:000046">
    <property type="entry name" value="Chaperone protein HscA"/>
    <property type="match status" value="1"/>
</dbReference>
<dbReference type="eggNOG" id="COG0443">
    <property type="taxonomic scope" value="Bacteria"/>
</dbReference>
<dbReference type="GO" id="GO:0016887">
    <property type="term" value="F:ATP hydrolysis activity"/>
    <property type="evidence" value="ECO:0007669"/>
    <property type="project" value="UniProtKB-UniRule"/>
</dbReference>
<reference evidence="8 9" key="1">
    <citation type="submission" date="2014-03" db="EMBL/GenBank/DDBJ databases">
        <title>Selection and divergence in the genomes of co-occurring obligate luminous symbionts with specific hosts.</title>
        <authorList>
            <person name="Hendry T.A."/>
            <person name="de Wet J.R."/>
            <person name="Dunlap P.V."/>
        </authorList>
    </citation>
    <scope>NUCLEOTIDE SEQUENCE [LARGE SCALE GENOMIC DNA]</scope>
    <source>
        <strain evidence="8 9">Ppalp.1</strain>
    </source>
</reference>
<dbReference type="AlphaFoldDB" id="A0A084CPG4"/>
<dbReference type="InterPro" id="IPR018181">
    <property type="entry name" value="Heat_shock_70_CS"/>
</dbReference>
<dbReference type="GO" id="GO:0005524">
    <property type="term" value="F:ATP binding"/>
    <property type="evidence" value="ECO:0007669"/>
    <property type="project" value="UniProtKB-KW"/>
</dbReference>
<evidence type="ECO:0000256" key="2">
    <source>
        <dbReference type="ARBA" id="ARBA00022741"/>
    </source>
</evidence>
<dbReference type="SUPFAM" id="SSF53067">
    <property type="entry name" value="Actin-like ATPase domain"/>
    <property type="match status" value="2"/>
</dbReference>
<evidence type="ECO:0000256" key="5">
    <source>
        <dbReference type="ARBA" id="ARBA00058767"/>
    </source>
</evidence>
<evidence type="ECO:0000256" key="6">
    <source>
        <dbReference type="HAMAP-Rule" id="MF_00679"/>
    </source>
</evidence>
<dbReference type="Pfam" id="PF00012">
    <property type="entry name" value="HSP70"/>
    <property type="match status" value="1"/>
</dbReference>
<dbReference type="InterPro" id="IPR029048">
    <property type="entry name" value="HSP70_C_sf"/>
</dbReference>
<evidence type="ECO:0000256" key="4">
    <source>
        <dbReference type="ARBA" id="ARBA00023186"/>
    </source>
</evidence>
<dbReference type="SUPFAM" id="SSF100934">
    <property type="entry name" value="Heat shock protein 70kD (HSP70), C-terminal subdomain"/>
    <property type="match status" value="1"/>
</dbReference>
<comment type="function">
    <text evidence="5">Probable chaperone. Has a low intrinsic ATPase activity which is markedly stimulated by HscB.</text>
</comment>
<dbReference type="PROSITE" id="PS00329">
    <property type="entry name" value="HSP70_2"/>
    <property type="match status" value="1"/>
</dbReference>
<organism evidence="8 9">
    <name type="scientific">Candidatus Photodesmus blepharonis</name>
    <dbReference type="NCBI Taxonomy" id="1179155"/>
    <lineage>
        <taxon>Bacteria</taxon>
        <taxon>Pseudomonadati</taxon>
        <taxon>Pseudomonadota</taxon>
        <taxon>Gammaproteobacteria</taxon>
        <taxon>Vibrionales</taxon>
        <taxon>Vibrionaceae</taxon>
        <taxon>Candidatus Photodesmus</taxon>
    </lineage>
</organism>
<dbReference type="InterPro" id="IPR029047">
    <property type="entry name" value="HSP70_peptide-bd_sf"/>
</dbReference>
<protein>
    <recommendedName>
        <fullName evidence="6">Chaperone protein HscA homolog</fullName>
    </recommendedName>
</protein>
<dbReference type="Gene3D" id="2.60.34.10">
    <property type="entry name" value="Substrate Binding Domain Of DNAk, Chain A, domain 1"/>
    <property type="match status" value="1"/>
</dbReference>
<accession>A0A084CPG4</accession>
<dbReference type="SUPFAM" id="SSF100920">
    <property type="entry name" value="Heat shock protein 70kD (HSP70), peptide-binding domain"/>
    <property type="match status" value="1"/>
</dbReference>
<comment type="caution">
    <text evidence="8">The sequence shown here is derived from an EMBL/GenBank/DDBJ whole genome shotgun (WGS) entry which is preliminary data.</text>
</comment>
<dbReference type="EMBL" id="JGVK01000001">
    <property type="protein sequence ID" value="KEY91693.1"/>
    <property type="molecule type" value="Genomic_DNA"/>
</dbReference>
<dbReference type="HAMAP" id="MF_00679">
    <property type="entry name" value="HscA"/>
    <property type="match status" value="1"/>
</dbReference>
<keyword evidence="4 6" id="KW-0143">Chaperone</keyword>
<dbReference type="Gene3D" id="3.90.640.10">
    <property type="entry name" value="Actin, Chain A, domain 4"/>
    <property type="match status" value="1"/>
</dbReference>
<dbReference type="InterPro" id="IPR013126">
    <property type="entry name" value="Hsp_70_fam"/>
</dbReference>
<dbReference type="FunFam" id="2.60.34.10:FF:000005">
    <property type="entry name" value="Chaperone protein HscA homolog"/>
    <property type="match status" value="1"/>
</dbReference>
<dbReference type="InterPro" id="IPR010236">
    <property type="entry name" value="ISC_FeS_clus_asmbl_HscA"/>
</dbReference>
<dbReference type="NCBIfam" id="NF003520">
    <property type="entry name" value="PRK05183.1"/>
    <property type="match status" value="1"/>
</dbReference>
<evidence type="ECO:0000256" key="1">
    <source>
        <dbReference type="ARBA" id="ARBA00007381"/>
    </source>
</evidence>
<dbReference type="GO" id="GO:0051082">
    <property type="term" value="F:unfolded protein binding"/>
    <property type="evidence" value="ECO:0007669"/>
    <property type="project" value="InterPro"/>
</dbReference>
<proteinExistence type="inferred from homology"/>
<dbReference type="GO" id="GO:0016226">
    <property type="term" value="P:iron-sulfur cluster assembly"/>
    <property type="evidence" value="ECO:0007669"/>
    <property type="project" value="InterPro"/>
</dbReference>
<comment type="function">
    <text evidence="6">Chaperone involved in the maturation of iron-sulfur cluster-containing proteins. Has a low intrinsic ATPase activity which is markedly stimulated by HscB.</text>
</comment>
<name>A0A084CPG4_9GAMM</name>
<dbReference type="PRINTS" id="PR00301">
    <property type="entry name" value="HEATSHOCK70"/>
</dbReference>
<evidence type="ECO:0000256" key="7">
    <source>
        <dbReference type="RuleBase" id="RU003322"/>
    </source>
</evidence>
<dbReference type="NCBIfam" id="TIGR01991">
    <property type="entry name" value="HscA"/>
    <property type="match status" value="1"/>
</dbReference>
<keyword evidence="9" id="KW-1185">Reference proteome</keyword>
<gene>
    <name evidence="6 8" type="primary">hscA</name>
    <name evidence="8" type="ORF">CF67_01008</name>
</gene>
<keyword evidence="2 6" id="KW-0547">Nucleotide-binding</keyword>
<evidence type="ECO:0000313" key="8">
    <source>
        <dbReference type="EMBL" id="KEY91693.1"/>
    </source>
</evidence>